<dbReference type="Proteomes" id="UP000004625">
    <property type="component" value="Unassembled WGS sequence"/>
</dbReference>
<accession>G9ZQK2</accession>
<name>G9ZQK2_9LACO</name>
<reference evidence="1 2" key="1">
    <citation type="submission" date="2011-09" db="EMBL/GenBank/DDBJ databases">
        <authorList>
            <person name="Weinstock G."/>
            <person name="Sodergren E."/>
            <person name="Clifton S."/>
            <person name="Fulton L."/>
            <person name="Fulton B."/>
            <person name="Courtney L."/>
            <person name="Fronick C."/>
            <person name="Harrison M."/>
            <person name="Strong C."/>
            <person name="Farmer C."/>
            <person name="Delahaunty K."/>
            <person name="Markovic C."/>
            <person name="Hall O."/>
            <person name="Minx P."/>
            <person name="Tomlinson C."/>
            <person name="Mitreva M."/>
            <person name="Hou S."/>
            <person name="Chen J."/>
            <person name="Wollam A."/>
            <person name="Pepin K.H."/>
            <person name="Johnson M."/>
            <person name="Bhonagiri V."/>
            <person name="Zhang X."/>
            <person name="Suruliraj S."/>
            <person name="Warren W."/>
            <person name="Chinwalla A."/>
            <person name="Mardis E.R."/>
            <person name="Wilson R.K."/>
        </authorList>
    </citation>
    <scope>NUCLEOTIDE SEQUENCE [LARGE SCALE GENOMIC DNA]</scope>
    <source>
        <strain evidence="1 2">F0439</strain>
    </source>
</reference>
<dbReference type="AlphaFoldDB" id="G9ZQK2"/>
<organism evidence="1 2">
    <name type="scientific">Lentilactobacillus parafarraginis F0439</name>
    <dbReference type="NCBI Taxonomy" id="797515"/>
    <lineage>
        <taxon>Bacteria</taxon>
        <taxon>Bacillati</taxon>
        <taxon>Bacillota</taxon>
        <taxon>Bacilli</taxon>
        <taxon>Lactobacillales</taxon>
        <taxon>Lactobacillaceae</taxon>
        <taxon>Lentilactobacillus</taxon>
    </lineage>
</organism>
<evidence type="ECO:0000313" key="2">
    <source>
        <dbReference type="Proteomes" id="UP000004625"/>
    </source>
</evidence>
<evidence type="ECO:0000313" key="1">
    <source>
        <dbReference type="EMBL" id="EHL97422.1"/>
    </source>
</evidence>
<comment type="caution">
    <text evidence="1">The sequence shown here is derived from an EMBL/GenBank/DDBJ whole genome shotgun (WGS) entry which is preliminary data.</text>
</comment>
<gene>
    <name evidence="1" type="ORF">HMPREF9103_02009</name>
</gene>
<dbReference type="HOGENOM" id="CLU_2302318_0_0_9"/>
<proteinExistence type="predicted"/>
<protein>
    <submittedName>
        <fullName evidence="1">Uncharacterized protein</fullName>
    </submittedName>
</protein>
<dbReference type="EMBL" id="AGEY01000123">
    <property type="protein sequence ID" value="EHL97422.1"/>
    <property type="molecule type" value="Genomic_DNA"/>
</dbReference>
<sequence>MRLVGNVFRYLEGDIYEKISVVGMDCNDSDTFVCILTIFNRSSLIFKECSPYFVLGIYMFARSIFHCLGAFKAEETLTELPCSHLQGEPLKAISPPLMAF</sequence>
<keyword evidence="2" id="KW-1185">Reference proteome</keyword>